<dbReference type="InterPro" id="IPR038731">
    <property type="entry name" value="RgtA/B/C-like"/>
</dbReference>
<feature type="transmembrane region" description="Helical" evidence="9">
    <location>
        <begin position="325"/>
        <end position="344"/>
    </location>
</feature>
<evidence type="ECO:0000256" key="1">
    <source>
        <dbReference type="ARBA" id="ARBA00004651"/>
    </source>
</evidence>
<feature type="transmembrane region" description="Helical" evidence="9">
    <location>
        <begin position="105"/>
        <end position="126"/>
    </location>
</feature>
<feature type="transmembrane region" description="Helical" evidence="9">
    <location>
        <begin position="351"/>
        <end position="372"/>
    </location>
</feature>
<dbReference type="PANTHER" id="PTHR33908:SF3">
    <property type="entry name" value="UNDECAPRENYL PHOSPHATE-ALPHA-4-AMINO-4-DEOXY-L-ARABINOSE ARABINOSYL TRANSFERASE"/>
    <property type="match status" value="1"/>
</dbReference>
<evidence type="ECO:0000313" key="11">
    <source>
        <dbReference type="EMBL" id="GAA1841518.1"/>
    </source>
</evidence>
<feature type="transmembrane region" description="Helical" evidence="9">
    <location>
        <begin position="158"/>
        <end position="176"/>
    </location>
</feature>
<keyword evidence="7 9" id="KW-0472">Membrane</keyword>
<keyword evidence="5 9" id="KW-0812">Transmembrane</keyword>
<dbReference type="InterPro" id="IPR050297">
    <property type="entry name" value="LipidA_mod_glycosyltrf_83"/>
</dbReference>
<evidence type="ECO:0000256" key="7">
    <source>
        <dbReference type="ARBA" id="ARBA00023136"/>
    </source>
</evidence>
<dbReference type="Proteomes" id="UP001500449">
    <property type="component" value="Unassembled WGS sequence"/>
</dbReference>
<proteinExistence type="predicted"/>
<feature type="transmembrane region" description="Helical" evidence="9">
    <location>
        <begin position="222"/>
        <end position="242"/>
    </location>
</feature>
<comment type="caution">
    <text evidence="11">The sequence shown here is derived from an EMBL/GenBank/DDBJ whole genome shotgun (WGS) entry which is preliminary data.</text>
</comment>
<feature type="transmembrane region" description="Helical" evidence="9">
    <location>
        <begin position="196"/>
        <end position="215"/>
    </location>
</feature>
<organism evidence="11 12">
    <name type="scientific">Pseudonocardia ailaonensis</name>
    <dbReference type="NCBI Taxonomy" id="367279"/>
    <lineage>
        <taxon>Bacteria</taxon>
        <taxon>Bacillati</taxon>
        <taxon>Actinomycetota</taxon>
        <taxon>Actinomycetes</taxon>
        <taxon>Pseudonocardiales</taxon>
        <taxon>Pseudonocardiaceae</taxon>
        <taxon>Pseudonocardia</taxon>
    </lineage>
</organism>
<dbReference type="RefSeq" id="WP_344415013.1">
    <property type="nucleotide sequence ID" value="NZ_BAAAQK010000005.1"/>
</dbReference>
<evidence type="ECO:0000256" key="8">
    <source>
        <dbReference type="SAM" id="MobiDB-lite"/>
    </source>
</evidence>
<evidence type="ECO:0000256" key="5">
    <source>
        <dbReference type="ARBA" id="ARBA00022692"/>
    </source>
</evidence>
<evidence type="ECO:0000256" key="9">
    <source>
        <dbReference type="SAM" id="Phobius"/>
    </source>
</evidence>
<evidence type="ECO:0000256" key="2">
    <source>
        <dbReference type="ARBA" id="ARBA00022475"/>
    </source>
</evidence>
<feature type="region of interest" description="Disordered" evidence="8">
    <location>
        <begin position="1"/>
        <end position="30"/>
    </location>
</feature>
<dbReference type="EMBL" id="BAAAQK010000005">
    <property type="protein sequence ID" value="GAA1841518.1"/>
    <property type="molecule type" value="Genomic_DNA"/>
</dbReference>
<feature type="transmembrane region" description="Helical" evidence="9">
    <location>
        <begin position="275"/>
        <end position="292"/>
    </location>
</feature>
<evidence type="ECO:0000256" key="6">
    <source>
        <dbReference type="ARBA" id="ARBA00022989"/>
    </source>
</evidence>
<dbReference type="PANTHER" id="PTHR33908">
    <property type="entry name" value="MANNOSYLTRANSFERASE YKCB-RELATED"/>
    <property type="match status" value="1"/>
</dbReference>
<evidence type="ECO:0000313" key="12">
    <source>
        <dbReference type="Proteomes" id="UP001500449"/>
    </source>
</evidence>
<accession>A0ABN2MWZ7</accession>
<evidence type="ECO:0000256" key="3">
    <source>
        <dbReference type="ARBA" id="ARBA00022676"/>
    </source>
</evidence>
<protein>
    <recommendedName>
        <fullName evidence="10">Glycosyltransferase RgtA/B/C/D-like domain-containing protein</fullName>
    </recommendedName>
</protein>
<dbReference type="Pfam" id="PF13231">
    <property type="entry name" value="PMT_2"/>
    <property type="match status" value="1"/>
</dbReference>
<feature type="compositionally biased region" description="Polar residues" evidence="8">
    <location>
        <begin position="7"/>
        <end position="17"/>
    </location>
</feature>
<sequence length="495" mass="52038">MPGSEQIAPSPTLSSASPGDGGLRRADDPSPRARLVPVALTLLSLVLGLVTLGGKPLWDDEAFSAMAARLSWGELWTLSTTRDPHMFAYNGFLKIWTGIGGSGEWWLRLPSALAGALAVGVLWLIASRLAGPRVAALAAGLLAVSTTLVQYQQEARPYAFGVLGVSVAVLLLVRAVQNGGFGRWVGYGVVAGLTVYTHPMSVVAALAVAPAALALPRIPWRGLLTAVGIAVVIAGPQLFLMLTTPTPSMWDWVPGTDAYHLAGAAYLLSGHSGPVGLAIVGVLVAAFVVLVLRRRPSFLNLLALLWAIGLPLAVVAGSLVRPMLVSRYLLPAMPGVFLCCALVLVRFGRPLVTGVVAAALVGTSVVSLLGWYSGGDKDDWRAAVASVAAQARPGDGIILTRDHREPFAYYWEQTANPAVLEPVSPARPWGSPIPATNAQPDVADPSAAIAGHSRLWVLYIEPEGLPESLSRPLDAAYGAPQRELVTRVAVLLYSR</sequence>
<keyword evidence="4" id="KW-0808">Transferase</keyword>
<name>A0ABN2MWZ7_9PSEU</name>
<comment type="subcellular location">
    <subcellularLocation>
        <location evidence="1">Cell membrane</location>
        <topology evidence="1">Multi-pass membrane protein</topology>
    </subcellularLocation>
</comment>
<keyword evidence="6 9" id="KW-1133">Transmembrane helix</keyword>
<keyword evidence="3" id="KW-0328">Glycosyltransferase</keyword>
<reference evidence="11 12" key="1">
    <citation type="journal article" date="2019" name="Int. J. Syst. Evol. Microbiol.">
        <title>The Global Catalogue of Microorganisms (GCM) 10K type strain sequencing project: providing services to taxonomists for standard genome sequencing and annotation.</title>
        <authorList>
            <consortium name="The Broad Institute Genomics Platform"/>
            <consortium name="The Broad Institute Genome Sequencing Center for Infectious Disease"/>
            <person name="Wu L."/>
            <person name="Ma J."/>
        </authorList>
    </citation>
    <scope>NUCLEOTIDE SEQUENCE [LARGE SCALE GENOMIC DNA]</scope>
    <source>
        <strain evidence="11 12">JCM 16009</strain>
    </source>
</reference>
<evidence type="ECO:0000256" key="4">
    <source>
        <dbReference type="ARBA" id="ARBA00022679"/>
    </source>
</evidence>
<feature type="transmembrane region" description="Helical" evidence="9">
    <location>
        <begin position="35"/>
        <end position="54"/>
    </location>
</feature>
<gene>
    <name evidence="11" type="ORF">GCM10009836_21130</name>
</gene>
<keyword evidence="2" id="KW-1003">Cell membrane</keyword>
<keyword evidence="12" id="KW-1185">Reference proteome</keyword>
<evidence type="ECO:0000259" key="10">
    <source>
        <dbReference type="Pfam" id="PF13231"/>
    </source>
</evidence>
<feature type="domain" description="Glycosyltransferase RgtA/B/C/D-like" evidence="10">
    <location>
        <begin position="92"/>
        <end position="216"/>
    </location>
</feature>
<feature type="transmembrane region" description="Helical" evidence="9">
    <location>
        <begin position="299"/>
        <end position="319"/>
    </location>
</feature>